<dbReference type="EMBL" id="CP029190">
    <property type="protein sequence ID" value="QES48145.1"/>
    <property type="molecule type" value="Genomic_DNA"/>
</dbReference>
<reference evidence="2 3" key="1">
    <citation type="submission" date="2018-05" db="EMBL/GenBank/DDBJ databases">
        <title>Streptomyces venezuelae.</title>
        <authorList>
            <person name="Kim W."/>
            <person name="Lee N."/>
            <person name="Cho B.-K."/>
        </authorList>
    </citation>
    <scope>NUCLEOTIDE SEQUENCE [LARGE SCALE GENOMIC DNA]</scope>
    <source>
        <strain evidence="2 3">ATCC 21782</strain>
    </source>
</reference>
<accession>A0A5P2CZ52</accession>
<evidence type="ECO:0000313" key="3">
    <source>
        <dbReference type="Proteomes" id="UP000325211"/>
    </source>
</evidence>
<gene>
    <name evidence="2" type="ORF">DEJ50_10295</name>
</gene>
<dbReference type="Proteomes" id="UP000325211">
    <property type="component" value="Chromosome"/>
</dbReference>
<evidence type="ECO:0000313" key="2">
    <source>
        <dbReference type="EMBL" id="QES48145.1"/>
    </source>
</evidence>
<sequence>MNRLTLIATPAVLGLLASGAASAAPADVSPQSGRLPADPSCTMVVDEENSKPGAPKFAIKGTEFTAGAGYSVIGIKQGGGGGPVSPQGTINFGDLEPGNYGVQTKEDGVVLCGHTPKPASKDWRYKQGYNLAFQRISRNCDAMPPGNLQNKHANWQAGYKDGVVDAKAKFCD</sequence>
<evidence type="ECO:0008006" key="4">
    <source>
        <dbReference type="Google" id="ProtNLM"/>
    </source>
</evidence>
<keyword evidence="1" id="KW-0732">Signal</keyword>
<name>A0A5P2CZ52_STRVZ</name>
<dbReference type="AlphaFoldDB" id="A0A5P2CZ52"/>
<feature type="chain" id="PRO_5024787283" description="Secreted protein" evidence="1">
    <location>
        <begin position="24"/>
        <end position="172"/>
    </location>
</feature>
<organism evidence="2 3">
    <name type="scientific">Streptomyces venezuelae</name>
    <dbReference type="NCBI Taxonomy" id="54571"/>
    <lineage>
        <taxon>Bacteria</taxon>
        <taxon>Bacillati</taxon>
        <taxon>Actinomycetota</taxon>
        <taxon>Actinomycetes</taxon>
        <taxon>Kitasatosporales</taxon>
        <taxon>Streptomycetaceae</taxon>
        <taxon>Streptomyces</taxon>
    </lineage>
</organism>
<feature type="signal peptide" evidence="1">
    <location>
        <begin position="1"/>
        <end position="23"/>
    </location>
</feature>
<protein>
    <recommendedName>
        <fullName evidence="4">Secreted protein</fullName>
    </recommendedName>
</protein>
<evidence type="ECO:0000256" key="1">
    <source>
        <dbReference type="SAM" id="SignalP"/>
    </source>
</evidence>
<proteinExistence type="predicted"/>